<evidence type="ECO:0000256" key="8">
    <source>
        <dbReference type="ARBA" id="ARBA00023136"/>
    </source>
</evidence>
<accession>A0A397P8T6</accession>
<dbReference type="EMBL" id="QXDC01000003">
    <property type="protein sequence ID" value="RIA43545.1"/>
    <property type="molecule type" value="Genomic_DNA"/>
</dbReference>
<sequence length="399" mass="43837">MNVMKSIAADGKGVMRSRRNRPALVIIAVAFLAIVLFVVWSFWAELDQISRARGQVIPSGRVQVIQSSDGGVISKIEVNEGDHVKRGQLLMTLDSVKVGSAVEATRARVAALKGTMTRIETELFHKPLHFPADVAAYPDIVRNQTSLYQQRVHALDSQLSTLGEMRTLARQELDMNLPLVKSGDVSQSEILRMQRNVADVEGQIIGARNKYLEQLQSEYTKTQQDLTTAEQELTQRREVLSDTKLTSPVNGIVKNIRLTTVGGVLGPGDEAMQIVPTGEELIVEAKVAPSDIAFIRTGQTANVKFDAYDSSIYGSGEGTVTFVSPDTISERGADGAENLFYRVHLTVDTGKMHPHRAGEKIEIQPGMTVTAEIKTGENTLFRYLTKPILKTTSESFGER</sequence>
<keyword evidence="4 9" id="KW-1003">Cell membrane</keyword>
<keyword evidence="7 9" id="KW-1133">Transmembrane helix</keyword>
<dbReference type="InterPro" id="IPR011053">
    <property type="entry name" value="Single_hybrid_motif"/>
</dbReference>
<dbReference type="Pfam" id="PF25917">
    <property type="entry name" value="BSH_RND"/>
    <property type="match status" value="1"/>
</dbReference>
<comment type="subcellular location">
    <subcellularLocation>
        <location evidence="1 9">Cell inner membrane</location>
        <topology evidence="1 9">Single-pass membrane protein</topology>
    </subcellularLocation>
</comment>
<dbReference type="Pfam" id="PF26002">
    <property type="entry name" value="Beta-barrel_AprE"/>
    <property type="match status" value="1"/>
</dbReference>
<evidence type="ECO:0000256" key="9">
    <source>
        <dbReference type="RuleBase" id="RU365093"/>
    </source>
</evidence>
<evidence type="ECO:0000256" key="3">
    <source>
        <dbReference type="ARBA" id="ARBA00022448"/>
    </source>
</evidence>
<evidence type="ECO:0000256" key="5">
    <source>
        <dbReference type="ARBA" id="ARBA00022519"/>
    </source>
</evidence>
<keyword evidence="8 9" id="KW-0472">Membrane</keyword>
<keyword evidence="3 9" id="KW-0813">Transport</keyword>
<evidence type="ECO:0000256" key="7">
    <source>
        <dbReference type="ARBA" id="ARBA00022989"/>
    </source>
</evidence>
<dbReference type="PRINTS" id="PR01490">
    <property type="entry name" value="RTXTOXIND"/>
</dbReference>
<comment type="caution">
    <text evidence="12">The sequence shown here is derived from an EMBL/GenBank/DDBJ whole genome shotgun (WGS) entry which is preliminary data.</text>
</comment>
<feature type="transmembrane region" description="Helical" evidence="9">
    <location>
        <begin position="21"/>
        <end position="43"/>
    </location>
</feature>
<proteinExistence type="inferred from homology"/>
<keyword evidence="6 9" id="KW-0812">Transmembrane</keyword>
<dbReference type="NCBIfam" id="TIGR01843">
    <property type="entry name" value="type_I_hlyD"/>
    <property type="match status" value="1"/>
</dbReference>
<keyword evidence="13" id="KW-1185">Reference proteome</keyword>
<evidence type="ECO:0000256" key="4">
    <source>
        <dbReference type="ARBA" id="ARBA00022475"/>
    </source>
</evidence>
<gene>
    <name evidence="12" type="ORF">DFR49_1767</name>
</gene>
<comment type="similarity">
    <text evidence="2 9">Belongs to the membrane fusion protein (MFP) (TC 8.A.1) family.</text>
</comment>
<evidence type="ECO:0000256" key="1">
    <source>
        <dbReference type="ARBA" id="ARBA00004377"/>
    </source>
</evidence>
<dbReference type="InterPro" id="IPR050739">
    <property type="entry name" value="MFP"/>
</dbReference>
<dbReference type="Gene3D" id="2.40.50.100">
    <property type="match status" value="1"/>
</dbReference>
<evidence type="ECO:0000313" key="13">
    <source>
        <dbReference type="Proteomes" id="UP000266568"/>
    </source>
</evidence>
<feature type="domain" description="AprE-like beta-barrel" evidence="11">
    <location>
        <begin position="281"/>
        <end position="376"/>
    </location>
</feature>
<dbReference type="GO" id="GO:0015031">
    <property type="term" value="P:protein transport"/>
    <property type="evidence" value="ECO:0007669"/>
    <property type="project" value="InterPro"/>
</dbReference>
<dbReference type="SUPFAM" id="SSF51230">
    <property type="entry name" value="Single hybrid motif"/>
    <property type="match status" value="1"/>
</dbReference>
<reference evidence="12 13" key="1">
    <citation type="submission" date="2018-08" db="EMBL/GenBank/DDBJ databases">
        <title>Genomic Encyclopedia of Type Strains, Phase IV (KMG-IV): sequencing the most valuable type-strain genomes for metagenomic binning, comparative biology and taxonomic classification.</title>
        <authorList>
            <person name="Goeker M."/>
        </authorList>
    </citation>
    <scope>NUCLEOTIDE SEQUENCE [LARGE SCALE GENOMIC DNA]</scope>
    <source>
        <strain evidence="12 13">DSM 25527</strain>
    </source>
</reference>
<organism evidence="12 13">
    <name type="scientific">Hephaestia caeni</name>
    <dbReference type="NCBI Taxonomy" id="645617"/>
    <lineage>
        <taxon>Bacteria</taxon>
        <taxon>Pseudomonadati</taxon>
        <taxon>Pseudomonadota</taxon>
        <taxon>Alphaproteobacteria</taxon>
        <taxon>Sphingomonadales</taxon>
        <taxon>Sphingomonadaceae</taxon>
        <taxon>Hephaestia</taxon>
    </lineage>
</organism>
<dbReference type="Proteomes" id="UP000266568">
    <property type="component" value="Unassembled WGS sequence"/>
</dbReference>
<dbReference type="PANTHER" id="PTHR30386:SF26">
    <property type="entry name" value="TRANSPORT PROTEIN COMB"/>
    <property type="match status" value="1"/>
</dbReference>
<dbReference type="Gene3D" id="2.40.30.170">
    <property type="match status" value="1"/>
</dbReference>
<dbReference type="PANTHER" id="PTHR30386">
    <property type="entry name" value="MEMBRANE FUSION SUBUNIT OF EMRAB-TOLC MULTIDRUG EFFLUX PUMP"/>
    <property type="match status" value="1"/>
</dbReference>
<evidence type="ECO:0000259" key="11">
    <source>
        <dbReference type="Pfam" id="PF26002"/>
    </source>
</evidence>
<evidence type="ECO:0000256" key="6">
    <source>
        <dbReference type="ARBA" id="ARBA00022692"/>
    </source>
</evidence>
<dbReference type="AlphaFoldDB" id="A0A397P8T6"/>
<evidence type="ECO:0000313" key="12">
    <source>
        <dbReference type="EMBL" id="RIA43545.1"/>
    </source>
</evidence>
<protein>
    <recommendedName>
        <fullName evidence="9">Membrane fusion protein (MFP) family protein</fullName>
    </recommendedName>
</protein>
<dbReference type="InterPro" id="IPR058625">
    <property type="entry name" value="MdtA-like_BSH"/>
</dbReference>
<dbReference type="GO" id="GO:0005886">
    <property type="term" value="C:plasma membrane"/>
    <property type="evidence" value="ECO:0007669"/>
    <property type="project" value="UniProtKB-SubCell"/>
</dbReference>
<keyword evidence="5 9" id="KW-0997">Cell inner membrane</keyword>
<evidence type="ECO:0000256" key="2">
    <source>
        <dbReference type="ARBA" id="ARBA00009477"/>
    </source>
</evidence>
<dbReference type="InterPro" id="IPR010129">
    <property type="entry name" value="T1SS_HlyD"/>
</dbReference>
<evidence type="ECO:0000259" key="10">
    <source>
        <dbReference type="Pfam" id="PF25917"/>
    </source>
</evidence>
<feature type="domain" description="Multidrug resistance protein MdtA-like barrel-sandwich hybrid" evidence="10">
    <location>
        <begin position="69"/>
        <end position="275"/>
    </location>
</feature>
<dbReference type="InterPro" id="IPR058982">
    <property type="entry name" value="Beta-barrel_AprE"/>
</dbReference>
<name>A0A397P8T6_9SPHN</name>
<dbReference type="RefSeq" id="WP_245968326.1">
    <property type="nucleotide sequence ID" value="NZ_QXDC01000003.1"/>
</dbReference>